<gene>
    <name evidence="7" type="ORF">FY528_00910</name>
</gene>
<keyword evidence="5 6" id="KW-0472">Membrane</keyword>
<evidence type="ECO:0000256" key="6">
    <source>
        <dbReference type="SAM" id="Phobius"/>
    </source>
</evidence>
<dbReference type="AlphaFoldDB" id="A0A5D6VHQ6"/>
<dbReference type="GO" id="GO:0016020">
    <property type="term" value="C:membrane"/>
    <property type="evidence" value="ECO:0007669"/>
    <property type="project" value="UniProtKB-SubCell"/>
</dbReference>
<protein>
    <recommendedName>
        <fullName evidence="9">UbiA family prenyltransferase</fullName>
    </recommendedName>
</protein>
<feature type="transmembrane region" description="Helical" evidence="6">
    <location>
        <begin position="259"/>
        <end position="287"/>
    </location>
</feature>
<proteinExistence type="predicted"/>
<feature type="transmembrane region" description="Helical" evidence="6">
    <location>
        <begin position="177"/>
        <end position="200"/>
    </location>
</feature>
<dbReference type="GO" id="GO:0016765">
    <property type="term" value="F:transferase activity, transferring alkyl or aryl (other than methyl) groups"/>
    <property type="evidence" value="ECO:0007669"/>
    <property type="project" value="InterPro"/>
</dbReference>
<name>A0A5D6VHQ6_9BACT</name>
<evidence type="ECO:0000256" key="1">
    <source>
        <dbReference type="ARBA" id="ARBA00004141"/>
    </source>
</evidence>
<comment type="caution">
    <text evidence="7">The sequence shown here is derived from an EMBL/GenBank/DDBJ whole genome shotgun (WGS) entry which is preliminary data.</text>
</comment>
<evidence type="ECO:0000256" key="2">
    <source>
        <dbReference type="ARBA" id="ARBA00022475"/>
    </source>
</evidence>
<evidence type="ECO:0000256" key="4">
    <source>
        <dbReference type="ARBA" id="ARBA00022989"/>
    </source>
</evidence>
<dbReference type="Pfam" id="PF01040">
    <property type="entry name" value="UbiA"/>
    <property type="match status" value="1"/>
</dbReference>
<keyword evidence="2" id="KW-1003">Cell membrane</keyword>
<sequence>MIGIGNLRCGLHIPVYPPSPSLVFFFMPPRPSLLSSWLPKLSKLARAQEWWEYKLAPILATAYATALITAAPLSNLVPGLLFLLASLIVGATYVSLLNDFTDRAEDQAAGKPNRLASASPGLVRGLFGLCLGSGLLFGWYARRLSLLAALLYLGAWVAYTLYSLPPFRWKTRGALGLLADAAGAHLFPQLFTVTLISAWLGRPVPLPWLLLVGVWSLACGGRNIIWHQLHDEENDVRTQTPTFVVRWGALRARHLAERILFPVEVAAFGGLLWLGQAPLAWLALLVYGGLVWFRLRQWGIVPVVAAPRAKYQLWLNEYYEGLYPLAMLLTAAWPLRAVDAGLLIVHGLLFSQRLRQTALTLWAGALTLGARLRRVWRLR</sequence>
<feature type="transmembrane region" description="Helical" evidence="6">
    <location>
        <begin position="146"/>
        <end position="165"/>
    </location>
</feature>
<keyword evidence="3 6" id="KW-0812">Transmembrane</keyword>
<evidence type="ECO:0000313" key="7">
    <source>
        <dbReference type="EMBL" id="TYZ14319.1"/>
    </source>
</evidence>
<dbReference type="Proteomes" id="UP000322791">
    <property type="component" value="Unassembled WGS sequence"/>
</dbReference>
<feature type="transmembrane region" description="Helical" evidence="6">
    <location>
        <begin position="80"/>
        <end position="100"/>
    </location>
</feature>
<evidence type="ECO:0000313" key="8">
    <source>
        <dbReference type="Proteomes" id="UP000322791"/>
    </source>
</evidence>
<accession>A0A5D6VHQ6</accession>
<feature type="transmembrane region" description="Helical" evidence="6">
    <location>
        <begin position="121"/>
        <end position="140"/>
    </location>
</feature>
<organism evidence="7 8">
    <name type="scientific">Hymenobacter lutimineralis</name>
    <dbReference type="NCBI Taxonomy" id="2606448"/>
    <lineage>
        <taxon>Bacteria</taxon>
        <taxon>Pseudomonadati</taxon>
        <taxon>Bacteroidota</taxon>
        <taxon>Cytophagia</taxon>
        <taxon>Cytophagales</taxon>
        <taxon>Hymenobacteraceae</taxon>
        <taxon>Hymenobacter</taxon>
    </lineage>
</organism>
<comment type="subcellular location">
    <subcellularLocation>
        <location evidence="1">Membrane</location>
        <topology evidence="1">Multi-pass membrane protein</topology>
    </subcellularLocation>
</comment>
<keyword evidence="8" id="KW-1185">Reference proteome</keyword>
<evidence type="ECO:0008006" key="9">
    <source>
        <dbReference type="Google" id="ProtNLM"/>
    </source>
</evidence>
<dbReference type="InterPro" id="IPR044878">
    <property type="entry name" value="UbiA_sf"/>
</dbReference>
<keyword evidence="4 6" id="KW-1133">Transmembrane helix</keyword>
<dbReference type="Gene3D" id="1.10.357.140">
    <property type="entry name" value="UbiA prenyltransferase"/>
    <property type="match status" value="1"/>
</dbReference>
<dbReference type="InterPro" id="IPR000537">
    <property type="entry name" value="UbiA_prenyltransferase"/>
</dbReference>
<dbReference type="EMBL" id="VTHL01000001">
    <property type="protein sequence ID" value="TYZ14319.1"/>
    <property type="molecule type" value="Genomic_DNA"/>
</dbReference>
<feature type="transmembrane region" description="Helical" evidence="6">
    <location>
        <begin position="206"/>
        <end position="225"/>
    </location>
</feature>
<reference evidence="7 8" key="1">
    <citation type="submission" date="2019-08" db="EMBL/GenBank/DDBJ databases">
        <authorList>
            <person name="Seo M.-J."/>
        </authorList>
    </citation>
    <scope>NUCLEOTIDE SEQUENCE [LARGE SCALE GENOMIC DNA]</scope>
    <source>
        <strain evidence="7 8">KIGAM108</strain>
    </source>
</reference>
<evidence type="ECO:0000256" key="3">
    <source>
        <dbReference type="ARBA" id="ARBA00022692"/>
    </source>
</evidence>
<evidence type="ECO:0000256" key="5">
    <source>
        <dbReference type="ARBA" id="ARBA00023136"/>
    </source>
</evidence>